<dbReference type="AlphaFoldDB" id="A0A9W3VGQ9"/>
<geneLocation type="plasmid" evidence="1 2">
    <name>p.2</name>
</geneLocation>
<organism evidence="1 2">
    <name type="scientific">Bacillus thuringiensis</name>
    <dbReference type="NCBI Taxonomy" id="1428"/>
    <lineage>
        <taxon>Bacteria</taxon>
        <taxon>Bacillati</taxon>
        <taxon>Bacillota</taxon>
        <taxon>Bacilli</taxon>
        <taxon>Bacillales</taxon>
        <taxon>Bacillaceae</taxon>
        <taxon>Bacillus</taxon>
        <taxon>Bacillus cereus group</taxon>
    </lineage>
</organism>
<dbReference type="EMBL" id="CP032609">
    <property type="protein sequence ID" value="AYF84921.1"/>
    <property type="molecule type" value="Genomic_DNA"/>
</dbReference>
<dbReference type="Proteomes" id="UP000269847">
    <property type="component" value="Plasmid p.2"/>
</dbReference>
<gene>
    <name evidence="1" type="ORF">D7J84_28315</name>
</gene>
<keyword evidence="1" id="KW-0614">Plasmid</keyword>
<reference evidence="1 2" key="1">
    <citation type="submission" date="2018-09" db="EMBL/GenBank/DDBJ databases">
        <title>Complete genome of Bacillus thuringiensis strain QZL38.</title>
        <authorList>
            <person name="Song F."/>
        </authorList>
    </citation>
    <scope>NUCLEOTIDE SEQUENCE [LARGE SCALE GENOMIC DNA]</scope>
    <source>
        <strain evidence="1 2">QZL38</strain>
        <plasmid evidence="1 2">p.2</plasmid>
    </source>
</reference>
<sequence length="68" mass="8152">MFIILGQGYGKSVSCFNHRSFIRERYGKSLYIKGYRRKCNNFKVKDMVKTVSCFEFWKVKDMAKVFHV</sequence>
<accession>A0A9W3VGQ9</accession>
<protein>
    <submittedName>
        <fullName evidence="1">Uncharacterized protein</fullName>
    </submittedName>
</protein>
<proteinExistence type="predicted"/>
<evidence type="ECO:0000313" key="2">
    <source>
        <dbReference type="Proteomes" id="UP000269847"/>
    </source>
</evidence>
<evidence type="ECO:0000313" key="1">
    <source>
        <dbReference type="EMBL" id="AYF84921.1"/>
    </source>
</evidence>
<name>A0A9W3VGQ9_BACTU</name>